<dbReference type="Proteomes" id="UP001345963">
    <property type="component" value="Unassembled WGS sequence"/>
</dbReference>
<keyword evidence="3" id="KW-1185">Reference proteome</keyword>
<sequence>MCPPSTPCDGSVPPSARRLGSARLRSSKLDSHAEEAAEKHSGFRRTRTDQHKPLFSTAGRWGALCTGTNKLLSFIIYHLKRSPRWGCTWGSHMAAEDTQNGRTF</sequence>
<comment type="caution">
    <text evidence="2">The sequence shown here is derived from an EMBL/GenBank/DDBJ whole genome shotgun (WGS) entry which is preliminary data.</text>
</comment>
<accession>A0ABU7BWZ4</accession>
<evidence type="ECO:0000256" key="1">
    <source>
        <dbReference type="SAM" id="MobiDB-lite"/>
    </source>
</evidence>
<feature type="region of interest" description="Disordered" evidence="1">
    <location>
        <begin position="1"/>
        <end position="52"/>
    </location>
</feature>
<feature type="compositionally biased region" description="Basic and acidic residues" evidence="1">
    <location>
        <begin position="27"/>
        <end position="52"/>
    </location>
</feature>
<evidence type="ECO:0000313" key="2">
    <source>
        <dbReference type="EMBL" id="MED6253914.1"/>
    </source>
</evidence>
<dbReference type="EMBL" id="JAHUTI010069035">
    <property type="protein sequence ID" value="MED6253914.1"/>
    <property type="molecule type" value="Genomic_DNA"/>
</dbReference>
<feature type="compositionally biased region" description="Low complexity" evidence="1">
    <location>
        <begin position="15"/>
        <end position="24"/>
    </location>
</feature>
<organism evidence="2 3">
    <name type="scientific">Ataeniobius toweri</name>
    <dbReference type="NCBI Taxonomy" id="208326"/>
    <lineage>
        <taxon>Eukaryota</taxon>
        <taxon>Metazoa</taxon>
        <taxon>Chordata</taxon>
        <taxon>Craniata</taxon>
        <taxon>Vertebrata</taxon>
        <taxon>Euteleostomi</taxon>
        <taxon>Actinopterygii</taxon>
        <taxon>Neopterygii</taxon>
        <taxon>Teleostei</taxon>
        <taxon>Neoteleostei</taxon>
        <taxon>Acanthomorphata</taxon>
        <taxon>Ovalentaria</taxon>
        <taxon>Atherinomorphae</taxon>
        <taxon>Cyprinodontiformes</taxon>
        <taxon>Goodeidae</taxon>
        <taxon>Ataeniobius</taxon>
    </lineage>
</organism>
<evidence type="ECO:0000313" key="3">
    <source>
        <dbReference type="Proteomes" id="UP001345963"/>
    </source>
</evidence>
<reference evidence="2 3" key="1">
    <citation type="submission" date="2021-07" db="EMBL/GenBank/DDBJ databases">
        <authorList>
            <person name="Palmer J.M."/>
        </authorList>
    </citation>
    <scope>NUCLEOTIDE SEQUENCE [LARGE SCALE GENOMIC DNA]</scope>
    <source>
        <strain evidence="2 3">AT_MEX2019</strain>
        <tissue evidence="2">Muscle</tissue>
    </source>
</reference>
<gene>
    <name evidence="2" type="ORF">ATANTOWER_007909</name>
</gene>
<protein>
    <submittedName>
        <fullName evidence="2">Uncharacterized protein</fullName>
    </submittedName>
</protein>
<proteinExistence type="predicted"/>
<name>A0ABU7BWZ4_9TELE</name>